<dbReference type="PANTHER" id="PTHR12526">
    <property type="entry name" value="GLYCOSYLTRANSFERASE"/>
    <property type="match status" value="1"/>
</dbReference>
<dbReference type="EMBL" id="FUYM01000009">
    <property type="protein sequence ID" value="SKB94108.1"/>
    <property type="molecule type" value="Genomic_DNA"/>
</dbReference>
<sequence length="353" mass="38664">MGGVPKRKVQTLMLWTVAAPFFTGGDEGDRWLDDLVDAPAHRFLKIPAAPSHGGDWHRRATRATPVGQWLRHWRQSARALDRGEGVVTVFPQLALTAAIQRRIGRRDTPIVAWCFNVGRFPTGWKQRLASFLLRSIDMFVVHSRGEVALLRDRLMIDEARVCFVPLQRAAIPVLAEEQTEAPFALAMGSANRDYATLYEACRRTGLPLALVAARRALPAEQPPPNVTLHANLDPVACLRLAQQARLSIVPLADVAAASGQITMVEAMRMGRPLIVTDTIGSRDYVVDDATGLLVPPRDPAALAAAMQRLWDDAALRSRLSSGARRFAEDNLSDEAAAAALVRILDAVATRRQG</sequence>
<accession>A0A1T5FDE9</accession>
<dbReference type="AlphaFoldDB" id="A0A1T5FDE9"/>
<organism evidence="1 2">
    <name type="scientific">Rhizorhabdus histidinilytica</name>
    <dbReference type="NCBI Taxonomy" id="439228"/>
    <lineage>
        <taxon>Bacteria</taxon>
        <taxon>Pseudomonadati</taxon>
        <taxon>Pseudomonadota</taxon>
        <taxon>Alphaproteobacteria</taxon>
        <taxon>Sphingomonadales</taxon>
        <taxon>Sphingomonadaceae</taxon>
        <taxon>Rhizorhabdus</taxon>
    </lineage>
</organism>
<dbReference type="CDD" id="cd01635">
    <property type="entry name" value="Glycosyltransferase_GTB-type"/>
    <property type="match status" value="1"/>
</dbReference>
<dbReference type="Proteomes" id="UP000189818">
    <property type="component" value="Unassembled WGS sequence"/>
</dbReference>
<proteinExistence type="predicted"/>
<reference evidence="2" key="1">
    <citation type="submission" date="2017-02" db="EMBL/GenBank/DDBJ databases">
        <authorList>
            <person name="Varghese N."/>
            <person name="Submissions S."/>
        </authorList>
    </citation>
    <scope>NUCLEOTIDE SEQUENCE [LARGE SCALE GENOMIC DNA]</scope>
    <source>
        <strain evidence="2">UM2</strain>
    </source>
</reference>
<evidence type="ECO:0000313" key="2">
    <source>
        <dbReference type="Proteomes" id="UP000189818"/>
    </source>
</evidence>
<dbReference type="SUPFAM" id="SSF53756">
    <property type="entry name" value="UDP-Glycosyltransferase/glycogen phosphorylase"/>
    <property type="match status" value="1"/>
</dbReference>
<dbReference type="STRING" id="439228.SAMN06295920_10980"/>
<keyword evidence="2" id="KW-1185">Reference proteome</keyword>
<evidence type="ECO:0000313" key="1">
    <source>
        <dbReference type="EMBL" id="SKB94108.1"/>
    </source>
</evidence>
<dbReference type="GO" id="GO:0016740">
    <property type="term" value="F:transferase activity"/>
    <property type="evidence" value="ECO:0007669"/>
    <property type="project" value="UniProtKB-KW"/>
</dbReference>
<dbReference type="Pfam" id="PF13692">
    <property type="entry name" value="Glyco_trans_1_4"/>
    <property type="match status" value="1"/>
</dbReference>
<dbReference type="OrthoDB" id="7856752at2"/>
<gene>
    <name evidence="1" type="ORF">SAMN06295920_10980</name>
</gene>
<protein>
    <submittedName>
        <fullName evidence="1">Glycosyl transferases group 1</fullName>
    </submittedName>
</protein>
<dbReference type="Gene3D" id="3.40.50.2000">
    <property type="entry name" value="Glycogen Phosphorylase B"/>
    <property type="match status" value="1"/>
</dbReference>
<name>A0A1T5FDE9_9SPHN</name>
<keyword evidence="1" id="KW-0808">Transferase</keyword>